<name>A0A6G3TME6_9ACTN</name>
<dbReference type="CDD" id="cd06170">
    <property type="entry name" value="LuxR_C_like"/>
    <property type="match status" value="1"/>
</dbReference>
<dbReference type="Proteomes" id="UP000475666">
    <property type="component" value="Unassembled WGS sequence"/>
</dbReference>
<dbReference type="PROSITE" id="PS50110">
    <property type="entry name" value="RESPONSE_REGULATORY"/>
    <property type="match status" value="1"/>
</dbReference>
<dbReference type="GO" id="GO:0000160">
    <property type="term" value="P:phosphorelay signal transduction system"/>
    <property type="evidence" value="ECO:0007669"/>
    <property type="project" value="InterPro"/>
</dbReference>
<organism evidence="7 8">
    <name type="scientific">Streptomyces rubrogriseus</name>
    <dbReference type="NCBI Taxonomy" id="194673"/>
    <lineage>
        <taxon>Bacteria</taxon>
        <taxon>Bacillati</taxon>
        <taxon>Actinomycetota</taxon>
        <taxon>Actinomycetes</taxon>
        <taxon>Kitasatosporales</taxon>
        <taxon>Streptomycetaceae</taxon>
        <taxon>Streptomyces</taxon>
        <taxon>Streptomyces violaceoruber group</taxon>
    </lineage>
</organism>
<dbReference type="GeneID" id="96654872"/>
<feature type="domain" description="Response regulatory" evidence="6">
    <location>
        <begin position="4"/>
        <end position="115"/>
    </location>
</feature>
<feature type="domain" description="HTH luxR-type" evidence="5">
    <location>
        <begin position="139"/>
        <end position="204"/>
    </location>
</feature>
<dbReference type="GO" id="GO:0003677">
    <property type="term" value="F:DNA binding"/>
    <property type="evidence" value="ECO:0007669"/>
    <property type="project" value="UniProtKB-KW"/>
</dbReference>
<dbReference type="InterPro" id="IPR039420">
    <property type="entry name" value="WalR-like"/>
</dbReference>
<keyword evidence="2" id="KW-0238">DNA-binding</keyword>
<keyword evidence="3" id="KW-0804">Transcription</keyword>
<reference evidence="7 8" key="1">
    <citation type="submission" date="2020-01" db="EMBL/GenBank/DDBJ databases">
        <title>Insect and environment-associated Actinomycetes.</title>
        <authorList>
            <person name="Currrie C."/>
            <person name="Chevrette M."/>
            <person name="Carlson C."/>
            <person name="Stubbendieck R."/>
            <person name="Wendt-Pienkowski E."/>
        </authorList>
    </citation>
    <scope>NUCLEOTIDE SEQUENCE [LARGE SCALE GENOMIC DNA]</scope>
    <source>
        <strain evidence="7 8">SID7739</strain>
    </source>
</reference>
<dbReference type="PANTHER" id="PTHR43214">
    <property type="entry name" value="TWO-COMPONENT RESPONSE REGULATOR"/>
    <property type="match status" value="1"/>
</dbReference>
<dbReference type="InterPro" id="IPR011006">
    <property type="entry name" value="CheY-like_superfamily"/>
</dbReference>
<sequence>MTTRVLVCCDRVILGEGMRALLERHDMKVQVETTLRGSLVTAAETGPDILVGVAPLFTMDSIDKLTELARLGKTLLLTKPENTHRAFEALRVGVRAVLSAETSVEELVHVIRTITEVNAIIAPEEAQEALTRYWRSKAPKNLRPELTPRETEVLLLLTQGKTNTEMAATLSVSPTTVRSHVHRVLRKLGAATRAQAVAIAYESGLLGTCPGYGTPTR</sequence>
<evidence type="ECO:0000256" key="2">
    <source>
        <dbReference type="ARBA" id="ARBA00023125"/>
    </source>
</evidence>
<evidence type="ECO:0000256" key="1">
    <source>
        <dbReference type="ARBA" id="ARBA00023015"/>
    </source>
</evidence>
<dbReference type="Pfam" id="PF00196">
    <property type="entry name" value="GerE"/>
    <property type="match status" value="1"/>
</dbReference>
<dbReference type="InterPro" id="IPR000792">
    <property type="entry name" value="Tscrpt_reg_LuxR_C"/>
</dbReference>
<evidence type="ECO:0000313" key="7">
    <source>
        <dbReference type="EMBL" id="NEC37635.1"/>
    </source>
</evidence>
<dbReference type="PRINTS" id="PR00038">
    <property type="entry name" value="HTHLUXR"/>
</dbReference>
<accession>A0A6G3TME6</accession>
<dbReference type="InterPro" id="IPR016032">
    <property type="entry name" value="Sig_transdc_resp-reg_C-effctor"/>
</dbReference>
<dbReference type="Gene3D" id="3.40.50.2300">
    <property type="match status" value="1"/>
</dbReference>
<evidence type="ECO:0000259" key="5">
    <source>
        <dbReference type="PROSITE" id="PS50043"/>
    </source>
</evidence>
<dbReference type="EMBL" id="JAAGMQ010000923">
    <property type="protein sequence ID" value="NEC37635.1"/>
    <property type="molecule type" value="Genomic_DNA"/>
</dbReference>
<dbReference type="GO" id="GO:0006355">
    <property type="term" value="P:regulation of DNA-templated transcription"/>
    <property type="evidence" value="ECO:0007669"/>
    <property type="project" value="InterPro"/>
</dbReference>
<dbReference type="SUPFAM" id="SSF46894">
    <property type="entry name" value="C-terminal effector domain of the bipartite response regulators"/>
    <property type="match status" value="1"/>
</dbReference>
<protein>
    <submittedName>
        <fullName evidence="7">Response regulator transcription factor</fullName>
    </submittedName>
</protein>
<dbReference type="InterPro" id="IPR001789">
    <property type="entry name" value="Sig_transdc_resp-reg_receiver"/>
</dbReference>
<dbReference type="AlphaFoldDB" id="A0A6G3TME6"/>
<proteinExistence type="predicted"/>
<evidence type="ECO:0000256" key="3">
    <source>
        <dbReference type="ARBA" id="ARBA00023163"/>
    </source>
</evidence>
<dbReference type="PANTHER" id="PTHR43214:SF24">
    <property type="entry name" value="TRANSCRIPTIONAL REGULATORY PROTEIN NARL-RELATED"/>
    <property type="match status" value="1"/>
</dbReference>
<gene>
    <name evidence="7" type="ORF">G3I66_31325</name>
</gene>
<dbReference type="RefSeq" id="WP_109029871.1">
    <property type="nucleotide sequence ID" value="NZ_BEWD01000003.1"/>
</dbReference>
<evidence type="ECO:0000313" key="8">
    <source>
        <dbReference type="Proteomes" id="UP000475666"/>
    </source>
</evidence>
<dbReference type="PROSITE" id="PS50043">
    <property type="entry name" value="HTH_LUXR_2"/>
    <property type="match status" value="1"/>
</dbReference>
<comment type="caution">
    <text evidence="4">Lacks conserved residue(s) required for the propagation of feature annotation.</text>
</comment>
<dbReference type="SMART" id="SM00448">
    <property type="entry name" value="REC"/>
    <property type="match status" value="1"/>
</dbReference>
<dbReference type="SMART" id="SM00421">
    <property type="entry name" value="HTH_LUXR"/>
    <property type="match status" value="1"/>
</dbReference>
<evidence type="ECO:0000256" key="4">
    <source>
        <dbReference type="PROSITE-ProRule" id="PRU00169"/>
    </source>
</evidence>
<comment type="caution">
    <text evidence="7">The sequence shown here is derived from an EMBL/GenBank/DDBJ whole genome shotgun (WGS) entry which is preliminary data.</text>
</comment>
<keyword evidence="1" id="KW-0805">Transcription regulation</keyword>
<dbReference type="SUPFAM" id="SSF52172">
    <property type="entry name" value="CheY-like"/>
    <property type="match status" value="1"/>
</dbReference>
<evidence type="ECO:0000259" key="6">
    <source>
        <dbReference type="PROSITE" id="PS50110"/>
    </source>
</evidence>